<evidence type="ECO:0000256" key="11">
    <source>
        <dbReference type="RuleBase" id="RU368036"/>
    </source>
</evidence>
<dbReference type="GO" id="GO:0006750">
    <property type="term" value="P:glutathione biosynthetic process"/>
    <property type="evidence" value="ECO:0007669"/>
    <property type="project" value="UniProtKB-KW"/>
</dbReference>
<dbReference type="InterPro" id="IPR051792">
    <property type="entry name" value="GGT_bact"/>
</dbReference>
<dbReference type="PANTHER" id="PTHR43199:SF1">
    <property type="entry name" value="GLUTATHIONE HYDROLASE PROENZYME"/>
    <property type="match status" value="1"/>
</dbReference>
<evidence type="ECO:0000256" key="6">
    <source>
        <dbReference type="ARBA" id="ARBA00023145"/>
    </source>
</evidence>
<evidence type="ECO:0000256" key="9">
    <source>
        <dbReference type="PIRSR" id="PIRSR600101-1"/>
    </source>
</evidence>
<comment type="catalytic activity">
    <reaction evidence="8 11">
        <text>an N-terminal (5-L-glutamyl)-[peptide] + an alpha-amino acid = 5-L-glutamyl amino acid + an N-terminal L-alpha-aminoacyl-[peptide]</text>
        <dbReference type="Rhea" id="RHEA:23904"/>
        <dbReference type="Rhea" id="RHEA-COMP:9780"/>
        <dbReference type="Rhea" id="RHEA-COMP:9795"/>
        <dbReference type="ChEBI" id="CHEBI:77644"/>
        <dbReference type="ChEBI" id="CHEBI:78597"/>
        <dbReference type="ChEBI" id="CHEBI:78599"/>
        <dbReference type="ChEBI" id="CHEBI:78608"/>
        <dbReference type="EC" id="2.3.2.2"/>
    </reaction>
</comment>
<comment type="similarity">
    <text evidence="3 11">Belongs to the gamma-glutamyltransferase family.</text>
</comment>
<evidence type="ECO:0000256" key="2">
    <source>
        <dbReference type="ARBA" id="ARBA00001089"/>
    </source>
</evidence>
<feature type="binding site" evidence="10">
    <location>
        <position position="117"/>
    </location>
    <ligand>
        <name>L-glutamate</name>
        <dbReference type="ChEBI" id="CHEBI:29985"/>
    </ligand>
</feature>
<sequence length="551" mass="60692">MSSRTLNLALTIILVFGMAGVTYLESQGNPAYSSEAFYRSSLAGEGKQRGGSVASAHPLATQAGMEILSRGGNAVDAAIAVAYALGVVEPHGSGIGGGGTMLIYPGGERKPAVYDYREEAPRNGRPSTLGIGVPGFVKGMEAVHQDYGTLDMKELIEPSIRLAEEGYQISSIDESRIENAAYRMPVDELPHFYPEGAGLKKGDILKQTELARTLEQIQQGGSDVFYRGSIAREMVRKTEALTMQDLARYQVEKKQPIKGEFAGYEVLAPPAPSGGIMMIQMLQMMERLKIEETKDNPADFIHLTGEIYKRSYRDRLHKIGDPNFVQVPQAELISRAHTDQLASSIDKKKLSPEYRFELDSRADEEDHDNTTHFVVVDKDGMMVSATNTVSNFFGSGVYVKGFFLNNQLKNFSITSKFPNRWAPGKKPYSYTTPMILVKPGESIIGIGSAGGRRIPAMVGQALARHLKFGEPLKEAIRSPRSYVEIQNDTVAMEKEFPPSVRNELMKRGYPATSTPSSLYFGNIHTIKLDLKNGRLEGAADPRRDGTWRVEH</sequence>
<dbReference type="UniPathway" id="UPA00204"/>
<feature type="binding site" evidence="10">
    <location>
        <position position="451"/>
    </location>
    <ligand>
        <name>L-glutamate</name>
        <dbReference type="ChEBI" id="CHEBI:29985"/>
    </ligand>
</feature>
<keyword evidence="11" id="KW-0317">Glutathione biosynthesis</keyword>
<dbReference type="InterPro" id="IPR029055">
    <property type="entry name" value="Ntn_hydrolases_N"/>
</dbReference>
<evidence type="ECO:0000256" key="5">
    <source>
        <dbReference type="ARBA" id="ARBA00022801"/>
    </source>
</evidence>
<comment type="pathway">
    <text evidence="11">Sulfur metabolism; glutathione metabolism.</text>
</comment>
<organism evidence="12 13">
    <name type="scientific">Melghirimyces profundicolus</name>
    <dbReference type="NCBI Taxonomy" id="1242148"/>
    <lineage>
        <taxon>Bacteria</taxon>
        <taxon>Bacillati</taxon>
        <taxon>Bacillota</taxon>
        <taxon>Bacilli</taxon>
        <taxon>Bacillales</taxon>
        <taxon>Thermoactinomycetaceae</taxon>
        <taxon>Melghirimyces</taxon>
    </lineage>
</organism>
<keyword evidence="13" id="KW-1185">Reference proteome</keyword>
<dbReference type="SUPFAM" id="SSF56235">
    <property type="entry name" value="N-terminal nucleophile aminohydrolases (Ntn hydrolases)"/>
    <property type="match status" value="1"/>
</dbReference>
<keyword evidence="7 11" id="KW-0012">Acyltransferase</keyword>
<reference evidence="12 13" key="1">
    <citation type="submission" date="2018-04" db="EMBL/GenBank/DDBJ databases">
        <title>Genomic Encyclopedia of Archaeal and Bacterial Type Strains, Phase II (KMG-II): from individual species to whole genera.</title>
        <authorList>
            <person name="Goeker M."/>
        </authorList>
    </citation>
    <scope>NUCLEOTIDE SEQUENCE [LARGE SCALE GENOMIC DNA]</scope>
    <source>
        <strain evidence="12 13">DSM 45787</strain>
    </source>
</reference>
<dbReference type="EC" id="2.3.2.2" evidence="11"/>
<evidence type="ECO:0000313" key="13">
    <source>
        <dbReference type="Proteomes" id="UP000244240"/>
    </source>
</evidence>
<dbReference type="InterPro" id="IPR043138">
    <property type="entry name" value="GGT_lsub"/>
</dbReference>
<dbReference type="AlphaFoldDB" id="A0A2T6BTK6"/>
<evidence type="ECO:0000313" key="12">
    <source>
        <dbReference type="EMBL" id="PTX59411.1"/>
    </source>
</evidence>
<evidence type="ECO:0000256" key="4">
    <source>
        <dbReference type="ARBA" id="ARBA00022679"/>
    </source>
</evidence>
<evidence type="ECO:0000256" key="1">
    <source>
        <dbReference type="ARBA" id="ARBA00001049"/>
    </source>
</evidence>
<dbReference type="EC" id="3.4.19.13" evidence="11"/>
<keyword evidence="6 11" id="KW-0865">Zymogen</keyword>
<dbReference type="Gene3D" id="1.10.246.130">
    <property type="match status" value="1"/>
</dbReference>
<proteinExistence type="inferred from homology"/>
<evidence type="ECO:0000256" key="7">
    <source>
        <dbReference type="ARBA" id="ARBA00023315"/>
    </source>
</evidence>
<keyword evidence="5 11" id="KW-0378">Hydrolase</keyword>
<dbReference type="Pfam" id="PF01019">
    <property type="entry name" value="G_glu_transpept"/>
    <property type="match status" value="1"/>
</dbReference>
<evidence type="ECO:0000256" key="3">
    <source>
        <dbReference type="ARBA" id="ARBA00009381"/>
    </source>
</evidence>
<name>A0A2T6BTK6_9BACL</name>
<dbReference type="Proteomes" id="UP000244240">
    <property type="component" value="Unassembled WGS sequence"/>
</dbReference>
<comment type="catalytic activity">
    <reaction evidence="1 11">
        <text>an S-substituted glutathione + H2O = an S-substituted L-cysteinylglycine + L-glutamate</text>
        <dbReference type="Rhea" id="RHEA:59468"/>
        <dbReference type="ChEBI" id="CHEBI:15377"/>
        <dbReference type="ChEBI" id="CHEBI:29985"/>
        <dbReference type="ChEBI" id="CHEBI:90779"/>
        <dbReference type="ChEBI" id="CHEBI:143103"/>
        <dbReference type="EC" id="3.4.19.13"/>
    </reaction>
</comment>
<feature type="active site" description="Nucleophile" evidence="9">
    <location>
        <position position="370"/>
    </location>
</feature>
<evidence type="ECO:0000256" key="8">
    <source>
        <dbReference type="ARBA" id="ARBA00047417"/>
    </source>
</evidence>
<dbReference type="GO" id="GO:0006751">
    <property type="term" value="P:glutathione catabolic process"/>
    <property type="evidence" value="ECO:0007669"/>
    <property type="project" value="UniProtKB-UniRule"/>
</dbReference>
<dbReference type="RefSeq" id="WP_211308271.1">
    <property type="nucleotide sequence ID" value="NZ_QBKR01000012.1"/>
</dbReference>
<dbReference type="InterPro" id="IPR043137">
    <property type="entry name" value="GGT_ssub_C"/>
</dbReference>
<dbReference type="GO" id="GO:0103068">
    <property type="term" value="F:leukotriene C4 gamma-glutamyl transferase activity"/>
    <property type="evidence" value="ECO:0007669"/>
    <property type="project" value="UniProtKB-EC"/>
</dbReference>
<dbReference type="InterPro" id="IPR000101">
    <property type="entry name" value="GGT_peptidase"/>
</dbReference>
<accession>A0A2T6BTK6</accession>
<dbReference type="GO" id="GO:0036374">
    <property type="term" value="F:glutathione hydrolase activity"/>
    <property type="evidence" value="ECO:0007669"/>
    <property type="project" value="UniProtKB-UniRule"/>
</dbReference>
<gene>
    <name evidence="12" type="ORF">C8P63_112107</name>
</gene>
<dbReference type="PRINTS" id="PR01210">
    <property type="entry name" value="GGTRANSPTASE"/>
</dbReference>
<dbReference type="Gene3D" id="3.60.20.40">
    <property type="match status" value="1"/>
</dbReference>
<keyword evidence="4 11" id="KW-0808">Transferase</keyword>
<dbReference type="PANTHER" id="PTHR43199">
    <property type="entry name" value="GLUTATHIONE HYDROLASE"/>
    <property type="match status" value="1"/>
</dbReference>
<comment type="PTM">
    <text evidence="11">Cleaved by autocatalysis into a large and a small subunit.</text>
</comment>
<evidence type="ECO:0000256" key="10">
    <source>
        <dbReference type="PIRSR" id="PIRSR600101-2"/>
    </source>
</evidence>
<dbReference type="EMBL" id="QBKR01000012">
    <property type="protein sequence ID" value="PTX59411.1"/>
    <property type="molecule type" value="Genomic_DNA"/>
</dbReference>
<dbReference type="NCBIfam" id="TIGR00066">
    <property type="entry name" value="g_glut_trans"/>
    <property type="match status" value="1"/>
</dbReference>
<comment type="caution">
    <text evidence="12">The sequence shown here is derived from an EMBL/GenBank/DDBJ whole genome shotgun (WGS) entry which is preliminary data.</text>
</comment>
<comment type="subunit">
    <text evidence="11">This enzyme consists of two polypeptide chains, which are synthesized in precursor form from a single polypeptide.</text>
</comment>
<protein>
    <recommendedName>
        <fullName evidence="11">Glutathione hydrolase proenzyme</fullName>
        <ecNumber evidence="11">2.3.2.2</ecNumber>
        <ecNumber evidence="11">3.4.19.13</ecNumber>
    </recommendedName>
    <component>
        <recommendedName>
            <fullName evidence="11">Glutathione hydrolase large chain</fullName>
        </recommendedName>
    </component>
    <component>
        <recommendedName>
            <fullName evidence="11">Glutathione hydrolase small chain</fullName>
        </recommendedName>
    </component>
</protein>
<comment type="catalytic activity">
    <reaction evidence="2 11">
        <text>glutathione + H2O = L-cysteinylglycine + L-glutamate</text>
        <dbReference type="Rhea" id="RHEA:28807"/>
        <dbReference type="ChEBI" id="CHEBI:15377"/>
        <dbReference type="ChEBI" id="CHEBI:29985"/>
        <dbReference type="ChEBI" id="CHEBI:57925"/>
        <dbReference type="ChEBI" id="CHEBI:61694"/>
        <dbReference type="EC" id="3.4.19.13"/>
    </reaction>
</comment>